<name>A0A841TF51_9BACL</name>
<comment type="caution">
    <text evidence="2">The sequence shown here is derived from an EMBL/GenBank/DDBJ whole genome shotgun (WGS) entry which is preliminary data.</text>
</comment>
<gene>
    <name evidence="2" type="ORF">H4Q31_11345</name>
</gene>
<evidence type="ECO:0000313" key="2">
    <source>
        <dbReference type="EMBL" id="MBB6677918.1"/>
    </source>
</evidence>
<protein>
    <recommendedName>
        <fullName evidence="1">Non-reducing end beta-L-arabinofuranosidase-like GH127 C-terminal domain-containing protein</fullName>
    </recommendedName>
</protein>
<keyword evidence="3" id="KW-1185">Reference proteome</keyword>
<dbReference type="InterPro" id="IPR049049">
    <property type="entry name" value="Beta-AFase-like_GH127_C"/>
</dbReference>
<accession>A0A841TF51</accession>
<sequence>MITANGRRRMAKDWGEALYKRDAGEEIEALTLTFIPYFAWANRGAGEMQVWVREAAERR</sequence>
<evidence type="ECO:0000313" key="3">
    <source>
        <dbReference type="Proteomes" id="UP000574133"/>
    </source>
</evidence>
<reference evidence="2 3" key="1">
    <citation type="submission" date="2020-08" db="EMBL/GenBank/DDBJ databases">
        <title>Cohnella phylogeny.</title>
        <authorList>
            <person name="Dunlap C."/>
        </authorList>
    </citation>
    <scope>NUCLEOTIDE SEQUENCE [LARGE SCALE GENOMIC DNA]</scope>
    <source>
        <strain evidence="2 3">DSM 103658</strain>
    </source>
</reference>
<feature type="domain" description="Non-reducing end beta-L-arabinofuranosidase-like GH127 C-terminal" evidence="1">
    <location>
        <begin position="29"/>
        <end position="53"/>
    </location>
</feature>
<dbReference type="EMBL" id="JACJVN010000040">
    <property type="protein sequence ID" value="MBB6677918.1"/>
    <property type="molecule type" value="Genomic_DNA"/>
</dbReference>
<dbReference type="RefSeq" id="WP_185179197.1">
    <property type="nucleotide sequence ID" value="NZ_CBCSEP010000031.1"/>
</dbReference>
<dbReference type="Proteomes" id="UP000574133">
    <property type="component" value="Unassembled WGS sequence"/>
</dbReference>
<evidence type="ECO:0000259" key="1">
    <source>
        <dbReference type="Pfam" id="PF20737"/>
    </source>
</evidence>
<organism evidence="2 3">
    <name type="scientific">Cohnella lubricantis</name>
    <dbReference type="NCBI Taxonomy" id="2163172"/>
    <lineage>
        <taxon>Bacteria</taxon>
        <taxon>Bacillati</taxon>
        <taxon>Bacillota</taxon>
        <taxon>Bacilli</taxon>
        <taxon>Bacillales</taxon>
        <taxon>Paenibacillaceae</taxon>
        <taxon>Cohnella</taxon>
    </lineage>
</organism>
<dbReference type="Pfam" id="PF20737">
    <property type="entry name" value="Glyco_hydro127C"/>
    <property type="match status" value="1"/>
</dbReference>
<dbReference type="AlphaFoldDB" id="A0A841TF51"/>
<proteinExistence type="predicted"/>